<evidence type="ECO:0000313" key="2">
    <source>
        <dbReference type="EMBL" id="CAG01946.1"/>
    </source>
</evidence>
<feature type="region of interest" description="Disordered" evidence="1">
    <location>
        <begin position="1"/>
        <end position="51"/>
    </location>
</feature>
<evidence type="ECO:0000256" key="1">
    <source>
        <dbReference type="SAM" id="MobiDB-lite"/>
    </source>
</evidence>
<sequence>MGQTRASWGRVLRGPPPIPKAPMHLPAPAAPPAGAARFPGLEPGKGHRARGKTELTQLSSTSWTWSAWSILTAPVQLSENLHTHPFSRFVTYTLC</sequence>
<dbReference type="Proteomes" id="UP000007303">
    <property type="component" value="Unassembled WGS sequence"/>
</dbReference>
<proteinExistence type="predicted"/>
<gene>
    <name evidence="2" type="ORF">GSTENG00020890001</name>
</gene>
<keyword evidence="4" id="KW-1185">Reference proteome</keyword>
<protein>
    <submittedName>
        <fullName evidence="2">(spotted green pufferfish) hypothetical protein</fullName>
    </submittedName>
</protein>
<organism evidence="2">
    <name type="scientific">Tetraodon nigroviridis</name>
    <name type="common">Spotted green pufferfish</name>
    <name type="synonym">Chelonodon nigroviridis</name>
    <dbReference type="NCBI Taxonomy" id="99883"/>
    <lineage>
        <taxon>Eukaryota</taxon>
        <taxon>Metazoa</taxon>
        <taxon>Chordata</taxon>
        <taxon>Craniata</taxon>
        <taxon>Vertebrata</taxon>
        <taxon>Euteleostomi</taxon>
        <taxon>Actinopterygii</taxon>
        <taxon>Neopterygii</taxon>
        <taxon>Teleostei</taxon>
        <taxon>Neoteleostei</taxon>
        <taxon>Acanthomorphata</taxon>
        <taxon>Eupercaria</taxon>
        <taxon>Tetraodontiformes</taxon>
        <taxon>Tetradontoidea</taxon>
        <taxon>Tetraodontidae</taxon>
        <taxon>Tetraodon</taxon>
    </lineage>
</organism>
<evidence type="ECO:0000313" key="3">
    <source>
        <dbReference type="Ensembl" id="ENSTNIP00000013990.1"/>
    </source>
</evidence>
<accession>Q4SBN6</accession>
<dbReference type="AlphaFoldDB" id="Q4SBN6"/>
<dbReference type="EMBL" id="CAAE01014667">
    <property type="protein sequence ID" value="CAG01946.1"/>
    <property type="molecule type" value="Genomic_DNA"/>
</dbReference>
<reference evidence="2" key="2">
    <citation type="submission" date="2004-02" db="EMBL/GenBank/DDBJ databases">
        <authorList>
            <consortium name="Genoscope"/>
            <consortium name="Whitehead Institute Centre for Genome Research"/>
        </authorList>
    </citation>
    <scope>NUCLEOTIDE SEQUENCE</scope>
</reference>
<name>Q4SBN6_TETNG</name>
<dbReference type="HOGENOM" id="CLU_2372263_0_0_1"/>
<feature type="compositionally biased region" description="Low complexity" evidence="1">
    <location>
        <begin position="21"/>
        <end position="39"/>
    </location>
</feature>
<dbReference type="Ensembl" id="ENSTNIT00000014185.1">
    <property type="protein sequence ID" value="ENSTNIP00000013990.1"/>
    <property type="gene ID" value="ENSTNIG00000011054.1"/>
</dbReference>
<reference evidence="2 4" key="1">
    <citation type="journal article" date="2004" name="Nature">
        <title>Genome duplication in the teleost fish Tetraodon nigroviridis reveals the early vertebrate proto-karyotype.</title>
        <authorList>
            <person name="Jaillon O."/>
            <person name="Aury J.-M."/>
            <person name="Brunet F."/>
            <person name="Petit J.-L."/>
            <person name="Stange-Thomann N."/>
            <person name="Mauceli E."/>
            <person name="Bouneau L."/>
            <person name="Fischer C."/>
            <person name="Ozouf-Costaz C."/>
            <person name="Bernot A."/>
            <person name="Nicaud S."/>
            <person name="Jaffe D."/>
            <person name="Fisher S."/>
            <person name="Lutfalla G."/>
            <person name="Dossat C."/>
            <person name="Segurens B."/>
            <person name="Dasilva C."/>
            <person name="Salanoubat M."/>
            <person name="Levy M."/>
            <person name="Boudet N."/>
            <person name="Castellano S."/>
            <person name="Anthouard V."/>
            <person name="Jubin C."/>
            <person name="Castelli V."/>
            <person name="Katinka M."/>
            <person name="Vacherie B."/>
            <person name="Biemont C."/>
            <person name="Skalli Z."/>
            <person name="Cattolico L."/>
            <person name="Poulain J."/>
            <person name="De Berardinis V."/>
            <person name="Cruaud C."/>
            <person name="Duprat S."/>
            <person name="Brottier P."/>
            <person name="Coutanceau J.-P."/>
            <person name="Gouzy J."/>
            <person name="Parra G."/>
            <person name="Lardier G."/>
            <person name="Chapple C."/>
            <person name="McKernan K.J."/>
            <person name="McEwan P."/>
            <person name="Bosak S."/>
            <person name="Kellis M."/>
            <person name="Volff J.-N."/>
            <person name="Guigo R."/>
            <person name="Zody M.C."/>
            <person name="Mesirov J."/>
            <person name="Lindblad-Toh K."/>
            <person name="Birren B."/>
            <person name="Nusbaum C."/>
            <person name="Kahn D."/>
            <person name="Robinson-Rechavi M."/>
            <person name="Laudet V."/>
            <person name="Schachter V."/>
            <person name="Quetier F."/>
            <person name="Saurin W."/>
            <person name="Scarpelli C."/>
            <person name="Wincker P."/>
            <person name="Lander E.S."/>
            <person name="Weissenbach J."/>
            <person name="Roest Crollius H."/>
        </authorList>
    </citation>
    <scope>NUCLEOTIDE SEQUENCE [LARGE SCALE GENOMIC DNA]</scope>
</reference>
<dbReference type="KEGG" id="tng:GSTEN00020890G001"/>
<evidence type="ECO:0000313" key="4">
    <source>
        <dbReference type="Proteomes" id="UP000007303"/>
    </source>
</evidence>
<reference evidence="3" key="3">
    <citation type="submission" date="2025-05" db="UniProtKB">
        <authorList>
            <consortium name="Ensembl"/>
        </authorList>
    </citation>
    <scope>IDENTIFICATION</scope>
</reference>